<name>A0AAQ3RD97_VIGMU</name>
<protein>
    <submittedName>
        <fullName evidence="2">Uncharacterized protein</fullName>
    </submittedName>
</protein>
<dbReference type="Proteomes" id="UP001374535">
    <property type="component" value="Chromosome 11"/>
</dbReference>
<evidence type="ECO:0000256" key="1">
    <source>
        <dbReference type="SAM" id="Phobius"/>
    </source>
</evidence>
<keyword evidence="1" id="KW-0472">Membrane</keyword>
<gene>
    <name evidence="2" type="ORF">V8G54_036777</name>
</gene>
<feature type="transmembrane region" description="Helical" evidence="1">
    <location>
        <begin position="69"/>
        <end position="99"/>
    </location>
</feature>
<keyword evidence="1" id="KW-1133">Transmembrane helix</keyword>
<keyword evidence="3" id="KW-1185">Reference proteome</keyword>
<proteinExistence type="predicted"/>
<organism evidence="2 3">
    <name type="scientific">Vigna mungo</name>
    <name type="common">Black gram</name>
    <name type="synonym">Phaseolus mungo</name>
    <dbReference type="NCBI Taxonomy" id="3915"/>
    <lineage>
        <taxon>Eukaryota</taxon>
        <taxon>Viridiplantae</taxon>
        <taxon>Streptophyta</taxon>
        <taxon>Embryophyta</taxon>
        <taxon>Tracheophyta</taxon>
        <taxon>Spermatophyta</taxon>
        <taxon>Magnoliopsida</taxon>
        <taxon>eudicotyledons</taxon>
        <taxon>Gunneridae</taxon>
        <taxon>Pentapetalae</taxon>
        <taxon>rosids</taxon>
        <taxon>fabids</taxon>
        <taxon>Fabales</taxon>
        <taxon>Fabaceae</taxon>
        <taxon>Papilionoideae</taxon>
        <taxon>50 kb inversion clade</taxon>
        <taxon>NPAAA clade</taxon>
        <taxon>indigoferoid/millettioid clade</taxon>
        <taxon>Phaseoleae</taxon>
        <taxon>Vigna</taxon>
    </lineage>
</organism>
<evidence type="ECO:0000313" key="2">
    <source>
        <dbReference type="EMBL" id="WVY91263.1"/>
    </source>
</evidence>
<evidence type="ECO:0000313" key="3">
    <source>
        <dbReference type="Proteomes" id="UP001374535"/>
    </source>
</evidence>
<dbReference type="AlphaFoldDB" id="A0AAQ3RD97"/>
<feature type="transmembrane region" description="Helical" evidence="1">
    <location>
        <begin position="111"/>
        <end position="140"/>
    </location>
</feature>
<sequence length="148" mass="17686">MTRRQGSITSSAQKTINRCCSSRTSRSENFKWHHMKRLICKTIISAKNVNMVKNINSINSLLKSQYHTIFIFLIILILFLHHFIIKIFIVNLMFILICVRKWQMMDFFQIIVFLIILLIFIHILTFITRHIIVIFIKVFLATRLNFKL</sequence>
<reference evidence="2 3" key="1">
    <citation type="journal article" date="2023" name="Life. Sci Alliance">
        <title>Evolutionary insights into 3D genome organization and epigenetic landscape of Vigna mungo.</title>
        <authorList>
            <person name="Junaid A."/>
            <person name="Singh B."/>
            <person name="Bhatia S."/>
        </authorList>
    </citation>
    <scope>NUCLEOTIDE SEQUENCE [LARGE SCALE GENOMIC DNA]</scope>
    <source>
        <strain evidence="2">Urdbean</strain>
    </source>
</reference>
<dbReference type="EMBL" id="CP144690">
    <property type="protein sequence ID" value="WVY91263.1"/>
    <property type="molecule type" value="Genomic_DNA"/>
</dbReference>
<keyword evidence="1" id="KW-0812">Transmembrane</keyword>
<accession>A0AAQ3RD97</accession>